<organism evidence="1 2">
    <name type="scientific">Streptomyces netropsis</name>
    <name type="common">Streptoverticillium netropsis</name>
    <dbReference type="NCBI Taxonomy" id="55404"/>
    <lineage>
        <taxon>Bacteria</taxon>
        <taxon>Bacillati</taxon>
        <taxon>Actinomycetota</taxon>
        <taxon>Actinomycetes</taxon>
        <taxon>Kitasatosporales</taxon>
        <taxon>Streptomycetaceae</taxon>
        <taxon>Streptomyces</taxon>
    </lineage>
</organism>
<comment type="caution">
    <text evidence="1">The sequence shown here is derived from an EMBL/GenBank/DDBJ whole genome shotgun (WGS) entry which is preliminary data.</text>
</comment>
<gene>
    <name evidence="1" type="ORF">FHS38_001716</name>
</gene>
<keyword evidence="2" id="KW-1185">Reference proteome</keyword>
<dbReference type="EMBL" id="JACHJG010000003">
    <property type="protein sequence ID" value="MBB4885687.1"/>
    <property type="molecule type" value="Genomic_DNA"/>
</dbReference>
<sequence length="54" mass="5551">MTGGGFTGIPVFPDIEDALALGRYRERRSAGAAAGIPHDAARGRLGLEAEGRIG</sequence>
<dbReference type="AlphaFoldDB" id="A0A7W7L8U2"/>
<proteinExistence type="predicted"/>
<accession>A0A7W7L8U2</accession>
<evidence type="ECO:0000313" key="2">
    <source>
        <dbReference type="Proteomes" id="UP000556436"/>
    </source>
</evidence>
<dbReference type="RefSeq" id="WP_184732473.1">
    <property type="nucleotide sequence ID" value="NZ_BMRW01000010.1"/>
</dbReference>
<reference evidence="1 2" key="1">
    <citation type="submission" date="2020-08" db="EMBL/GenBank/DDBJ databases">
        <title>Genomic Encyclopedia of Type Strains, Phase III (KMG-III): the genomes of soil and plant-associated and newly described type strains.</title>
        <authorList>
            <person name="Whitman W."/>
        </authorList>
    </citation>
    <scope>NUCLEOTIDE SEQUENCE [LARGE SCALE GENOMIC DNA]</scope>
    <source>
        <strain evidence="1 2">CECT 3265</strain>
    </source>
</reference>
<protein>
    <submittedName>
        <fullName evidence="1">Uncharacterized protein</fullName>
    </submittedName>
</protein>
<evidence type="ECO:0000313" key="1">
    <source>
        <dbReference type="EMBL" id="MBB4885687.1"/>
    </source>
</evidence>
<dbReference type="Proteomes" id="UP000556436">
    <property type="component" value="Unassembled WGS sequence"/>
</dbReference>
<name>A0A7W7L8U2_STRNE</name>